<dbReference type="InterPro" id="IPR010033">
    <property type="entry name" value="HAD_SF_ppase_IIIC"/>
</dbReference>
<dbReference type="InterPro" id="IPR036412">
    <property type="entry name" value="HAD-like_sf"/>
</dbReference>
<dbReference type="KEGG" id="vg:80541293"/>
<accession>A0A5B8YRA6</accession>
<dbReference type="Gene3D" id="3.40.50.1000">
    <property type="entry name" value="HAD superfamily/HAD-like"/>
    <property type="match status" value="1"/>
</dbReference>
<protein>
    <submittedName>
        <fullName evidence="1">38K</fullName>
    </submittedName>
</protein>
<reference evidence="1" key="1">
    <citation type="journal article" date="2019" name="Viruses">
        <title>A Novel Alphabaculovirus from the Soybean Looper, Chrysodeixis includens, that Produces Tetrahedral Occlusion Bodies and Encodes Two Copies of he65.</title>
        <authorList>
            <person name="Harrison R.L."/>
            <person name="Rowley D.L."/>
            <person name="Popham H.J.R."/>
        </authorList>
    </citation>
    <scope>NUCLEOTIDE SEQUENCE</scope>
    <source>
        <strain evidence="1">ChinNPV-1</strain>
    </source>
</reference>
<proteinExistence type="predicted"/>
<name>A0A5B8YRA6_9ABAC</name>
<dbReference type="EMBL" id="MK746083">
    <property type="protein sequence ID" value="QED40607.1"/>
    <property type="molecule type" value="Genomic_DNA"/>
</dbReference>
<dbReference type="Proteomes" id="UP001162233">
    <property type="component" value="Segment"/>
</dbReference>
<evidence type="ECO:0000313" key="1">
    <source>
        <dbReference type="EMBL" id="QED40607.1"/>
    </source>
</evidence>
<dbReference type="RefSeq" id="YP_010802523.1">
    <property type="nucleotide sequence ID" value="NC_077025.1"/>
</dbReference>
<dbReference type="SUPFAM" id="SSF56784">
    <property type="entry name" value="HAD-like"/>
    <property type="match status" value="1"/>
</dbReference>
<organism evidence="1 2">
    <name type="scientific">Chrysodeixis includens nucleopolyhedrovirus</name>
    <dbReference type="NCBI Taxonomy" id="1207438"/>
    <lineage>
        <taxon>Viruses</taxon>
        <taxon>Viruses incertae sedis</taxon>
        <taxon>Naldaviricetes</taxon>
        <taxon>Lefavirales</taxon>
        <taxon>Baculoviridae</taxon>
        <taxon>Alphabaculovirus</taxon>
        <taxon>Alphabaculovirus chrincludentis</taxon>
        <taxon>Alphabaculovirus alterchrincludentis</taxon>
    </lineage>
</organism>
<dbReference type="NCBIfam" id="TIGR01684">
    <property type="entry name" value="viral_ppase"/>
    <property type="match status" value="1"/>
</dbReference>
<dbReference type="InterPro" id="IPR007827">
    <property type="entry name" value="DUF705"/>
</dbReference>
<dbReference type="InterPro" id="IPR023214">
    <property type="entry name" value="HAD_sf"/>
</dbReference>
<evidence type="ECO:0000313" key="2">
    <source>
        <dbReference type="Proteomes" id="UP001162233"/>
    </source>
</evidence>
<dbReference type="GeneID" id="80541293"/>
<keyword evidence="2" id="KW-1185">Reference proteome</keyword>
<dbReference type="NCBIfam" id="TIGR01681">
    <property type="entry name" value="HAD-SF-IIIC"/>
    <property type="match status" value="1"/>
</dbReference>
<dbReference type="Pfam" id="PF05152">
    <property type="entry name" value="DUF705"/>
    <property type="match status" value="1"/>
</dbReference>
<sequence>MSTMTWVFLRRKRVVFKRFILVLTGAEDLTLIPFRHLKLFEFVIFAFHPKESVHIDQNDYSYKLVKCPDNMQEIRHNLKYAYATSALGHVYVVNERTPMYWFLKEWYVQNYLEIYQISMDSFLWEVPHVCVFDLDNTLITDEQQVRIRCADVYQSLRSLRDKGIVLVLWSYGNKQHVIQSMNETNLNNIFDIIICEGYKNSSSFNDQDMSRVVIDTKNDIAIVDKAFYSDLEYKNNNIIRLPKSPRIVLYYLRKLRINYMKSITLVDDLDTNEFAYDYFVHVKKSMEPIDDWDIYHDIILDNIYTHDNI</sequence>